<evidence type="ECO:0000313" key="3">
    <source>
        <dbReference type="Proteomes" id="UP000811619"/>
    </source>
</evidence>
<dbReference type="OrthoDB" id="4959473at2759"/>
<sequence>MNALVTRAAAKRSFSLLTTAQRVPARKPTANWAGEGRRLGKQAAIFFPGIAMLLGWPFLAKTVFDGHV</sequence>
<keyword evidence="1" id="KW-0472">Membrane</keyword>
<feature type="transmembrane region" description="Helical" evidence="1">
    <location>
        <begin position="43"/>
        <end position="60"/>
    </location>
</feature>
<proteinExistence type="predicted"/>
<organism evidence="2 3">
    <name type="scientific">Claviceps africana</name>
    <dbReference type="NCBI Taxonomy" id="83212"/>
    <lineage>
        <taxon>Eukaryota</taxon>
        <taxon>Fungi</taxon>
        <taxon>Dikarya</taxon>
        <taxon>Ascomycota</taxon>
        <taxon>Pezizomycotina</taxon>
        <taxon>Sordariomycetes</taxon>
        <taxon>Hypocreomycetidae</taxon>
        <taxon>Hypocreales</taxon>
        <taxon>Clavicipitaceae</taxon>
        <taxon>Claviceps</taxon>
    </lineage>
</organism>
<reference evidence="2" key="1">
    <citation type="journal article" date="2020" name="bioRxiv">
        <title>Whole genome comparisons of ergot fungi reveals the divergence and evolution of species within the genus Claviceps are the result of varying mechanisms driving genome evolution and host range expansion.</title>
        <authorList>
            <person name="Wyka S.A."/>
            <person name="Mondo S.J."/>
            <person name="Liu M."/>
            <person name="Dettman J."/>
            <person name="Nalam V."/>
            <person name="Broders K.D."/>
        </authorList>
    </citation>
    <scope>NUCLEOTIDE SEQUENCE</scope>
    <source>
        <strain evidence="2">CCC 489</strain>
    </source>
</reference>
<keyword evidence="1" id="KW-0812">Transmembrane</keyword>
<keyword evidence="1" id="KW-1133">Transmembrane helix</keyword>
<dbReference type="AlphaFoldDB" id="A0A8K0NKM2"/>
<dbReference type="Proteomes" id="UP000811619">
    <property type="component" value="Unassembled WGS sequence"/>
</dbReference>
<dbReference type="EMBL" id="SRPY01000120">
    <property type="protein sequence ID" value="KAG5928371.1"/>
    <property type="molecule type" value="Genomic_DNA"/>
</dbReference>
<comment type="caution">
    <text evidence="2">The sequence shown here is derived from an EMBL/GenBank/DDBJ whole genome shotgun (WGS) entry which is preliminary data.</text>
</comment>
<protein>
    <submittedName>
        <fullName evidence="2">Uncharacterized protein</fullName>
    </submittedName>
</protein>
<evidence type="ECO:0000256" key="1">
    <source>
        <dbReference type="SAM" id="Phobius"/>
    </source>
</evidence>
<gene>
    <name evidence="2" type="ORF">E4U42_000764</name>
</gene>
<name>A0A8K0NKM2_9HYPO</name>
<accession>A0A8K0NKM2</accession>
<evidence type="ECO:0000313" key="2">
    <source>
        <dbReference type="EMBL" id="KAG5928371.1"/>
    </source>
</evidence>
<keyword evidence="3" id="KW-1185">Reference proteome</keyword>